<dbReference type="EMBL" id="LGRX02033593">
    <property type="protein sequence ID" value="KAK3240603.1"/>
    <property type="molecule type" value="Genomic_DNA"/>
</dbReference>
<comment type="caution">
    <text evidence="3">The sequence shown here is derived from an EMBL/GenBank/DDBJ whole genome shotgun (WGS) entry which is preliminary data.</text>
</comment>
<evidence type="ECO:0000313" key="4">
    <source>
        <dbReference type="Proteomes" id="UP001190700"/>
    </source>
</evidence>
<reference evidence="3 4" key="1">
    <citation type="journal article" date="2015" name="Genome Biol. Evol.">
        <title>Comparative Genomics of a Bacterivorous Green Alga Reveals Evolutionary Causalities and Consequences of Phago-Mixotrophic Mode of Nutrition.</title>
        <authorList>
            <person name="Burns J.A."/>
            <person name="Paasch A."/>
            <person name="Narechania A."/>
            <person name="Kim E."/>
        </authorList>
    </citation>
    <scope>NUCLEOTIDE SEQUENCE [LARGE SCALE GENOMIC DNA]</scope>
    <source>
        <strain evidence="3 4">PLY_AMNH</strain>
    </source>
</reference>
<gene>
    <name evidence="3" type="ORF">CYMTET_49564</name>
</gene>
<evidence type="ECO:0000256" key="1">
    <source>
        <dbReference type="SAM" id="Coils"/>
    </source>
</evidence>
<evidence type="ECO:0000313" key="3">
    <source>
        <dbReference type="EMBL" id="KAK3240603.1"/>
    </source>
</evidence>
<dbReference type="AlphaFoldDB" id="A0AAE0BR29"/>
<protein>
    <submittedName>
        <fullName evidence="3">Uncharacterized protein</fullName>
    </submittedName>
</protein>
<feature type="compositionally biased region" description="Polar residues" evidence="2">
    <location>
        <begin position="58"/>
        <end position="70"/>
    </location>
</feature>
<proteinExistence type="predicted"/>
<feature type="region of interest" description="Disordered" evidence="2">
    <location>
        <begin position="1"/>
        <end position="87"/>
    </location>
</feature>
<keyword evidence="1" id="KW-0175">Coiled coil</keyword>
<dbReference type="Proteomes" id="UP001190700">
    <property type="component" value="Unassembled WGS sequence"/>
</dbReference>
<feature type="coiled-coil region" evidence="1">
    <location>
        <begin position="161"/>
        <end position="216"/>
    </location>
</feature>
<accession>A0AAE0BR29</accession>
<feature type="coiled-coil region" evidence="1">
    <location>
        <begin position="242"/>
        <end position="283"/>
    </location>
</feature>
<name>A0AAE0BR29_9CHLO</name>
<organism evidence="3 4">
    <name type="scientific">Cymbomonas tetramitiformis</name>
    <dbReference type="NCBI Taxonomy" id="36881"/>
    <lineage>
        <taxon>Eukaryota</taxon>
        <taxon>Viridiplantae</taxon>
        <taxon>Chlorophyta</taxon>
        <taxon>Pyramimonadophyceae</taxon>
        <taxon>Pyramimonadales</taxon>
        <taxon>Pyramimonadaceae</taxon>
        <taxon>Cymbomonas</taxon>
    </lineage>
</organism>
<evidence type="ECO:0000256" key="2">
    <source>
        <dbReference type="SAM" id="MobiDB-lite"/>
    </source>
</evidence>
<keyword evidence="4" id="KW-1185">Reference proteome</keyword>
<sequence>MGDAGWDSRPSFDSSVSRTESPRRRSTTAIPSPRRTGNASPMRSSRRESVGAVGASRMSDSVRGSLSLQPRQLAGPGMPAGDTGSSLPEVDDAMTWDEVANLHDLTIDELINTKLTLKKAEPRGNQDLMKQHIKLLRICCKHLAAEHAAAEERGDDLSTQLAQEQSNAQAEKEARMALEVEAGEMRVEHAKHDSAALEHQKQIVELEEKVWNAKEAARDQMSSLESQNLEQGAQLSAETKKVEDLAELLKKANEYNKNMQEQQIQLRTELEETNTKLQEATSKLSMQVRRPFGPCLVRWACPSPGTLFTALPGSWDQNRRATGIHFFRR</sequence>